<dbReference type="GO" id="GO:0005524">
    <property type="term" value="F:ATP binding"/>
    <property type="evidence" value="ECO:0007669"/>
    <property type="project" value="InterPro"/>
</dbReference>
<protein>
    <submittedName>
        <fullName evidence="2">AAA family ATPase</fullName>
    </submittedName>
</protein>
<evidence type="ECO:0000259" key="1">
    <source>
        <dbReference type="SMART" id="SM00382"/>
    </source>
</evidence>
<gene>
    <name evidence="2" type="ORF">SOO65_07210</name>
</gene>
<keyword evidence="3" id="KW-1185">Reference proteome</keyword>
<dbReference type="Proteomes" id="UP001324634">
    <property type="component" value="Chromosome"/>
</dbReference>
<dbReference type="SMART" id="SM00382">
    <property type="entry name" value="AAA"/>
    <property type="match status" value="1"/>
</dbReference>
<evidence type="ECO:0000313" key="2">
    <source>
        <dbReference type="EMBL" id="WPU66530.1"/>
    </source>
</evidence>
<organism evidence="2 3">
    <name type="scientific">Peredibacter starrii</name>
    <dbReference type="NCBI Taxonomy" id="28202"/>
    <lineage>
        <taxon>Bacteria</taxon>
        <taxon>Pseudomonadati</taxon>
        <taxon>Bdellovibrionota</taxon>
        <taxon>Bacteriovoracia</taxon>
        <taxon>Bacteriovoracales</taxon>
        <taxon>Bacteriovoracaceae</taxon>
        <taxon>Peredibacter</taxon>
    </lineage>
</organism>
<dbReference type="REBASE" id="780658">
    <property type="entry name" value="PstA312McrBCP"/>
</dbReference>
<dbReference type="InterPro" id="IPR052934">
    <property type="entry name" value="Methyl-DNA_Rec/Restrict_Enz"/>
</dbReference>
<dbReference type="InterPro" id="IPR011704">
    <property type="entry name" value="ATPase_dyneun-rel_AAA"/>
</dbReference>
<dbReference type="InterPro" id="IPR027417">
    <property type="entry name" value="P-loop_NTPase"/>
</dbReference>
<name>A0AAX4HTK9_9BACT</name>
<dbReference type="GO" id="GO:0016887">
    <property type="term" value="F:ATP hydrolysis activity"/>
    <property type="evidence" value="ECO:0007669"/>
    <property type="project" value="InterPro"/>
</dbReference>
<dbReference type="InterPro" id="IPR003593">
    <property type="entry name" value="AAA+_ATPase"/>
</dbReference>
<dbReference type="EMBL" id="CP139487">
    <property type="protein sequence ID" value="WPU66530.1"/>
    <property type="molecule type" value="Genomic_DNA"/>
</dbReference>
<dbReference type="KEGG" id="psti:SOO65_07210"/>
<dbReference type="PANTHER" id="PTHR37291:SF1">
    <property type="entry name" value="TYPE IV METHYL-DIRECTED RESTRICTION ENZYME ECOKMCRB SUBUNIT"/>
    <property type="match status" value="1"/>
</dbReference>
<proteinExistence type="predicted"/>
<accession>A0AAX4HTK9</accession>
<reference evidence="2 3" key="1">
    <citation type="submission" date="2023-11" db="EMBL/GenBank/DDBJ databases">
        <title>Peredibacter starrii A3.12.</title>
        <authorList>
            <person name="Mitchell R.J."/>
        </authorList>
    </citation>
    <scope>NUCLEOTIDE SEQUENCE [LARGE SCALE GENOMIC DNA]</scope>
    <source>
        <strain evidence="2 3">A3.12</strain>
    </source>
</reference>
<evidence type="ECO:0000313" key="3">
    <source>
        <dbReference type="Proteomes" id="UP001324634"/>
    </source>
</evidence>
<feature type="domain" description="AAA+ ATPase" evidence="1">
    <location>
        <begin position="479"/>
        <end position="770"/>
    </location>
</feature>
<dbReference type="Pfam" id="PF07728">
    <property type="entry name" value="AAA_5"/>
    <property type="match status" value="1"/>
</dbReference>
<dbReference type="RefSeq" id="WP_321398836.1">
    <property type="nucleotide sequence ID" value="NZ_CP139487.1"/>
</dbReference>
<dbReference type="Gene3D" id="3.40.50.300">
    <property type="entry name" value="P-loop containing nucleotide triphosphate hydrolases"/>
    <property type="match status" value="1"/>
</dbReference>
<dbReference type="PANTHER" id="PTHR37291">
    <property type="entry name" value="5-METHYLCYTOSINE-SPECIFIC RESTRICTION ENZYME B"/>
    <property type="match status" value="1"/>
</dbReference>
<dbReference type="AlphaFoldDB" id="A0AAX4HTK9"/>
<sequence length="896" mass="103914">MAIASDVKQLFNYLQKNNLLTDQIVKDLQNADYCSKELSAGKYPVLLKLDDTRSHQEQRKFGTPQARYYDPETYSLTFKDQKYLFSSQLFEEQRKRYYSWLNRSFGLNPVRIISGPKTELITNIRTLIAKGFKSEILKENDYYYIKNKNVFESFKSLKVAKAVLETAYQGFLDSKSTFQNYLSSLPKKSREYELFEIIGKVVAHFDLHGFNKSVWNLNEDKRTLARIGVRQNDWVRYLINYKISQNDAFLMKPGSVKNTIRYIESPNLNFTILSDNQREAFSKLILGIEFDPDTFSSELTELLRDVEIPVNNPLNRNVYISHCLYHESILELWEEVEPKGYWVLGAWWGGDTEEKDQSRRFIEQSIWENGFEESSGDPSLKVVQKIKEGDFVALKSSYPSKDANGNKISCLMIKAIGEVVSNDGDGINLAVTWEKQEHKVFGLSYMKTAEAVKEKDIEAIFRLNNSVKGEEMSQRCIDKPRNVIFFGPPGTGKTHKLMNEIAHEFIGESLSIESKMAEVFEDFPLWKVIACTLIDAGKPLSVKEIMEHEFVIIKSKLVGTKTFKESIWGKLQSKTILESKTVNTKNRSAPYVFDKNENSEWKLAGDWKEELSDEIKLVQEMRQGEKLTGSFKRFEFVTFHPSFSYEDFMEGIKPILDEESDNGLQYTLVNGIFKRMCLRAAEDPKNNYAIFIDEINRGNIPSIFGELITLIEEDKRGRVSTVLPYSKIEFTVPKNLFIYGTMNTADKSVEALDLALRRRFIFEELEPRLEAIDCEFEPELIKNLFKTLNTRVEALLGKDFRIGHSYFMKEQIKDINGLRIVFENKIIPLLKEYFYEDWEKLSMVLGRKFVAKVNSGKIKFAKGYSDVPEEYQEKSIYRISDSKDWDLSTFKSIYED</sequence>
<dbReference type="SUPFAM" id="SSF52540">
    <property type="entry name" value="P-loop containing nucleoside triphosphate hydrolases"/>
    <property type="match status" value="1"/>
</dbReference>